<comment type="caution">
    <text evidence="3">The sequence shown here is derived from an EMBL/GenBank/DDBJ whole genome shotgun (WGS) entry which is preliminary data.</text>
</comment>
<dbReference type="EMBL" id="CM026422">
    <property type="protein sequence ID" value="KAG0586211.1"/>
    <property type="molecule type" value="Genomic_DNA"/>
</dbReference>
<proteinExistence type="inferred from homology"/>
<dbReference type="InterPro" id="IPR011256">
    <property type="entry name" value="Reg_factor_effector_dom_sf"/>
</dbReference>
<reference evidence="3" key="1">
    <citation type="submission" date="2020-06" db="EMBL/GenBank/DDBJ databases">
        <title>WGS assembly of Ceratodon purpureus strain R40.</title>
        <authorList>
            <person name="Carey S.B."/>
            <person name="Jenkins J."/>
            <person name="Shu S."/>
            <person name="Lovell J.T."/>
            <person name="Sreedasyam A."/>
            <person name="Maumus F."/>
            <person name="Tiley G.P."/>
            <person name="Fernandez-Pozo N."/>
            <person name="Barry K."/>
            <person name="Chen C."/>
            <person name="Wang M."/>
            <person name="Lipzen A."/>
            <person name="Daum C."/>
            <person name="Saski C.A."/>
            <person name="Payton A.C."/>
            <person name="Mcbreen J.C."/>
            <person name="Conrad R.E."/>
            <person name="Kollar L.M."/>
            <person name="Olsson S."/>
            <person name="Huttunen S."/>
            <person name="Landis J.B."/>
            <person name="Wickett N.J."/>
            <person name="Johnson M.G."/>
            <person name="Rensing S.A."/>
            <person name="Grimwood J."/>
            <person name="Schmutz J."/>
            <person name="Mcdaniel S.F."/>
        </authorList>
    </citation>
    <scope>NUCLEOTIDE SEQUENCE</scope>
    <source>
        <strain evidence="3">R40</strain>
    </source>
</reference>
<feature type="signal peptide" evidence="2">
    <location>
        <begin position="1"/>
        <end position="20"/>
    </location>
</feature>
<comment type="similarity">
    <text evidence="1">Belongs to the HEBP family.</text>
</comment>
<dbReference type="PANTHER" id="PTHR11220:SF71">
    <property type="entry name" value="SOUL HEME-BINDING PROTEIN"/>
    <property type="match status" value="1"/>
</dbReference>
<dbReference type="SUPFAM" id="SSF55136">
    <property type="entry name" value="Probable bacterial effector-binding domain"/>
    <property type="match status" value="1"/>
</dbReference>
<keyword evidence="2" id="KW-0732">Signal</keyword>
<dbReference type="InterPro" id="IPR006917">
    <property type="entry name" value="SOUL_heme-bd"/>
</dbReference>
<sequence length="227" mass="25015">MGCGDYLVVLVLLVVYSCVAFTVVESAVVPLPESVLRWFGIAGEEAGSCGPQLEIATPACKVVETRKEYELRKYNTEIWVETLVGNSTFESATSTGFYRCFDFISGKNSEGMKIEMTSPIHITPAPHTNGYKVAFFVPSRFKAVKDLPTPQDSEVHIYQSKGAVKAVIGPFGGFPSDKDYEAKAAELKKALDKDGLKYDETTVLYAGYSSPFQFRNRKQEVHVNVVA</sequence>
<gene>
    <name evidence="3" type="ORF">KC19_2G072300</name>
</gene>
<dbReference type="Proteomes" id="UP000822688">
    <property type="component" value="Chromosome 2"/>
</dbReference>
<dbReference type="AlphaFoldDB" id="A0A8T0ITZ0"/>
<evidence type="ECO:0000313" key="4">
    <source>
        <dbReference type="Proteomes" id="UP000822688"/>
    </source>
</evidence>
<dbReference type="FunFam" id="3.20.80.10:FF:000015">
    <property type="entry name" value="Heme-binding protein soul2"/>
    <property type="match status" value="1"/>
</dbReference>
<keyword evidence="4" id="KW-1185">Reference proteome</keyword>
<dbReference type="PANTHER" id="PTHR11220">
    <property type="entry name" value="HEME-BINDING PROTEIN-RELATED"/>
    <property type="match status" value="1"/>
</dbReference>
<evidence type="ECO:0000256" key="1">
    <source>
        <dbReference type="ARBA" id="ARBA00009817"/>
    </source>
</evidence>
<organism evidence="3 4">
    <name type="scientific">Ceratodon purpureus</name>
    <name type="common">Fire moss</name>
    <name type="synonym">Dicranum purpureum</name>
    <dbReference type="NCBI Taxonomy" id="3225"/>
    <lineage>
        <taxon>Eukaryota</taxon>
        <taxon>Viridiplantae</taxon>
        <taxon>Streptophyta</taxon>
        <taxon>Embryophyta</taxon>
        <taxon>Bryophyta</taxon>
        <taxon>Bryophytina</taxon>
        <taxon>Bryopsida</taxon>
        <taxon>Dicranidae</taxon>
        <taxon>Pseudoditrichales</taxon>
        <taxon>Ditrichaceae</taxon>
        <taxon>Ceratodon</taxon>
    </lineage>
</organism>
<dbReference type="Pfam" id="PF04832">
    <property type="entry name" value="SOUL"/>
    <property type="match status" value="1"/>
</dbReference>
<name>A0A8T0ITZ0_CERPU</name>
<protein>
    <submittedName>
        <fullName evidence="3">Uncharacterized protein</fullName>
    </submittedName>
</protein>
<dbReference type="Gene3D" id="3.20.80.10">
    <property type="entry name" value="Regulatory factor, effector binding domain"/>
    <property type="match status" value="1"/>
</dbReference>
<evidence type="ECO:0000256" key="2">
    <source>
        <dbReference type="SAM" id="SignalP"/>
    </source>
</evidence>
<accession>A0A8T0ITZ0</accession>
<feature type="chain" id="PRO_5035909545" evidence="2">
    <location>
        <begin position="21"/>
        <end position="227"/>
    </location>
</feature>
<evidence type="ECO:0000313" key="3">
    <source>
        <dbReference type="EMBL" id="KAG0586211.1"/>
    </source>
</evidence>